<reference evidence="3 4" key="1">
    <citation type="journal article" date="2015" name="Genome Announc.">
        <title>Expanding the biotechnology potential of lactobacilli through comparative genomics of 213 strains and associated genera.</title>
        <authorList>
            <person name="Sun Z."/>
            <person name="Harris H.M."/>
            <person name="McCann A."/>
            <person name="Guo C."/>
            <person name="Argimon S."/>
            <person name="Zhang W."/>
            <person name="Yang X."/>
            <person name="Jeffery I.B."/>
            <person name="Cooney J.C."/>
            <person name="Kagawa T.F."/>
            <person name="Liu W."/>
            <person name="Song Y."/>
            <person name="Salvetti E."/>
            <person name="Wrobel A."/>
            <person name="Rasinkangas P."/>
            <person name="Parkhill J."/>
            <person name="Rea M.C."/>
            <person name="O'Sullivan O."/>
            <person name="Ritari J."/>
            <person name="Douillard F.P."/>
            <person name="Paul Ross R."/>
            <person name="Yang R."/>
            <person name="Briner A.E."/>
            <person name="Felis G.E."/>
            <person name="de Vos W.M."/>
            <person name="Barrangou R."/>
            <person name="Klaenhammer T.R."/>
            <person name="Caufield P.W."/>
            <person name="Cui Y."/>
            <person name="Zhang H."/>
            <person name="O'Toole P.W."/>
        </authorList>
    </citation>
    <scope>NUCLEOTIDE SEQUENCE [LARGE SCALE GENOMIC DNA]</scope>
    <source>
        <strain evidence="3 4">DSM 20623</strain>
    </source>
</reference>
<dbReference type="eggNOG" id="COG4932">
    <property type="taxonomic scope" value="Bacteria"/>
</dbReference>
<evidence type="ECO:0000256" key="1">
    <source>
        <dbReference type="ARBA" id="ARBA00022737"/>
    </source>
</evidence>
<dbReference type="Pfam" id="PF06458">
    <property type="entry name" value="MucBP"/>
    <property type="match status" value="1"/>
</dbReference>
<protein>
    <recommendedName>
        <fullName evidence="2">MucBP domain-containing protein</fullName>
    </recommendedName>
</protein>
<dbReference type="EMBL" id="JQBS01000007">
    <property type="protein sequence ID" value="KRN57293.1"/>
    <property type="molecule type" value="Genomic_DNA"/>
</dbReference>
<keyword evidence="1" id="KW-0677">Repeat</keyword>
<evidence type="ECO:0000313" key="4">
    <source>
        <dbReference type="Proteomes" id="UP000051658"/>
    </source>
</evidence>
<accession>A0A0R2I7K7</accession>
<keyword evidence="4" id="KW-1185">Reference proteome</keyword>
<gene>
    <name evidence="3" type="ORF">IV74_GL000274</name>
</gene>
<feature type="domain" description="MucBP" evidence="2">
    <location>
        <begin position="442"/>
        <end position="504"/>
    </location>
</feature>
<sequence>MIFTMGSITIKQVKAAGFGEKDEMQKKNAPYSYNPDLKKELRNSSHSKVVVLNPKDIKESLEGEYAFVPRYSKGKTKVTVVRGDKSEVYTKSAITVTSEGAKEGRKIIFEDVGFYKGRQIDLVEEIISVSKEATFGLGGDNSGLLYTSFLGISATGSSNQDRAEVRYSFKYHDTQEPAKITGYLTFIDIDREEAMDLFDSNIEHVYVLNTSEVVGDMVDDNRLHLQSPKRSYWWDDDWNVKANDMTRWVSVTFKDTDSLNIAVTTTTTAIDESTIGYASQLLLPLNYPAPNKIAINTDENKDQRKIQYSIISQIPAKVVPVPEPRYKIKDTLPPQFKVDDVTCIDRESGEKKDFDVSIEGSTLIIDGKKFLDDPKFYNHLYEFIVTGSYAEGKLNHFETVPGENNYVNIPNIADLIVSNVDETDRILKTNEAKAPVRLIAGDVTVKYLEESSKQPIVDDIVLKGELDQEYQTEAKEVGEYTLKTTPTNAKGTFQKQDQEVQYLYVKNQPEARITKTSLLNKTYEASNHSDSELIETAMKDEIDLTNQLTLKKNASEQYELKQKIVIPLHSSIKKIQFKGKSLSDDTWSEKKLDEWKQVEIDIPVEATADPEKLETTLVITFEMEEGYSDGEVVPIPKEKNNIQVKEAIEKSNSFNSVSIEMTTNSLLFKATTLDYGENDVSTKETILNRKNQSAILTFEDTRRQPSNLTLSVKSSTFKDSKNTPLGAELYYYDDETNNQGVTSLDTLVPILTTADKFPNELNWKLKQGLRLLVPAGAALVGNYTSELVWTLADVPEN</sequence>
<dbReference type="Proteomes" id="UP000051658">
    <property type="component" value="Unassembled WGS sequence"/>
</dbReference>
<dbReference type="AlphaFoldDB" id="A0A0R2I7K7"/>
<organism evidence="3 4">
    <name type="scientific">Carnobacterium divergens DSM 20623</name>
    <dbReference type="NCBI Taxonomy" id="1449336"/>
    <lineage>
        <taxon>Bacteria</taxon>
        <taxon>Bacillati</taxon>
        <taxon>Bacillota</taxon>
        <taxon>Bacilli</taxon>
        <taxon>Lactobacillales</taxon>
        <taxon>Carnobacteriaceae</taxon>
        <taxon>Carnobacterium</taxon>
    </lineage>
</organism>
<evidence type="ECO:0000259" key="2">
    <source>
        <dbReference type="Pfam" id="PF06458"/>
    </source>
</evidence>
<dbReference type="Gene3D" id="3.10.20.320">
    <property type="entry name" value="Putative peptidoglycan bound protein (lpxtg motif)"/>
    <property type="match status" value="1"/>
</dbReference>
<comment type="caution">
    <text evidence="3">The sequence shown here is derived from an EMBL/GenBank/DDBJ whole genome shotgun (WGS) entry which is preliminary data.</text>
</comment>
<dbReference type="PATRIC" id="fig|1449336.4.peg.279"/>
<name>A0A0R2I7K7_CARDV</name>
<proteinExistence type="predicted"/>
<dbReference type="InterPro" id="IPR009459">
    <property type="entry name" value="MucBP_dom"/>
</dbReference>
<evidence type="ECO:0000313" key="3">
    <source>
        <dbReference type="EMBL" id="KRN57293.1"/>
    </source>
</evidence>